<protein>
    <submittedName>
        <fullName evidence="2">Uncharacterized protein</fullName>
    </submittedName>
</protein>
<dbReference type="EMBL" id="FOZW01000003">
    <property type="protein sequence ID" value="SFS65755.1"/>
    <property type="molecule type" value="Genomic_DNA"/>
</dbReference>
<dbReference type="InterPro" id="IPR006311">
    <property type="entry name" value="TAT_signal"/>
</dbReference>
<gene>
    <name evidence="2" type="ORF">SAMN04488050_103198</name>
</gene>
<dbReference type="AlphaFoldDB" id="A0A1I6RM22"/>
<evidence type="ECO:0000313" key="2">
    <source>
        <dbReference type="EMBL" id="SFS65755.1"/>
    </source>
</evidence>
<dbReference type="Proteomes" id="UP000199392">
    <property type="component" value="Unassembled WGS sequence"/>
</dbReference>
<sequence length="73" mass="7974">MTDKTPEGESLESPGRRELLGKAGKYAAVTPLAVTALLSTSMKADAGGIFRSGGMKHKKKHKFKMKKKYGHFH</sequence>
<dbReference type="RefSeq" id="WP_092422843.1">
    <property type="nucleotide sequence ID" value="NZ_FNCL01000003.1"/>
</dbReference>
<organism evidence="2 3">
    <name type="scientific">Alloyangia pacifica</name>
    <dbReference type="NCBI Taxonomy" id="311180"/>
    <lineage>
        <taxon>Bacteria</taxon>
        <taxon>Pseudomonadati</taxon>
        <taxon>Pseudomonadota</taxon>
        <taxon>Alphaproteobacteria</taxon>
        <taxon>Rhodobacterales</taxon>
        <taxon>Roseobacteraceae</taxon>
        <taxon>Alloyangia</taxon>
    </lineage>
</organism>
<evidence type="ECO:0000256" key="1">
    <source>
        <dbReference type="SAM" id="MobiDB-lite"/>
    </source>
</evidence>
<feature type="region of interest" description="Disordered" evidence="1">
    <location>
        <begin position="53"/>
        <end position="73"/>
    </location>
</feature>
<name>A0A1I6RM22_9RHOB</name>
<reference evidence="3" key="1">
    <citation type="submission" date="2016-10" db="EMBL/GenBank/DDBJ databases">
        <authorList>
            <person name="Varghese N."/>
            <person name="Submissions S."/>
        </authorList>
    </citation>
    <scope>NUCLEOTIDE SEQUENCE [LARGE SCALE GENOMIC DNA]</scope>
    <source>
        <strain evidence="3">DSM 26894</strain>
    </source>
</reference>
<proteinExistence type="predicted"/>
<feature type="compositionally biased region" description="Basic residues" evidence="1">
    <location>
        <begin position="54"/>
        <end position="73"/>
    </location>
</feature>
<accession>A0A1I6RM22</accession>
<evidence type="ECO:0000313" key="3">
    <source>
        <dbReference type="Proteomes" id="UP000199392"/>
    </source>
</evidence>
<dbReference type="PROSITE" id="PS51318">
    <property type="entry name" value="TAT"/>
    <property type="match status" value="1"/>
</dbReference>
<keyword evidence="3" id="KW-1185">Reference proteome</keyword>